<evidence type="ECO:0000313" key="4">
    <source>
        <dbReference type="Proteomes" id="UP000295764"/>
    </source>
</evidence>
<proteinExistence type="predicted"/>
<accession>A0A4R6DLW3</accession>
<dbReference type="CDD" id="cd03139">
    <property type="entry name" value="GATase1_PfpI_2"/>
    <property type="match status" value="1"/>
</dbReference>
<dbReference type="Gene3D" id="3.40.50.880">
    <property type="match status" value="1"/>
</dbReference>
<dbReference type="GO" id="GO:0006355">
    <property type="term" value="P:regulation of DNA-templated transcription"/>
    <property type="evidence" value="ECO:0007669"/>
    <property type="project" value="TreeGrafter"/>
</dbReference>
<dbReference type="STRING" id="2035.RU06_05020"/>
<protein>
    <submittedName>
        <fullName evidence="3">Cyclohexyl-isocyanide hydratase</fullName>
    </submittedName>
</protein>
<feature type="domain" description="DJ-1/PfpI" evidence="2">
    <location>
        <begin position="59"/>
        <end position="217"/>
    </location>
</feature>
<dbReference type="PANTHER" id="PTHR43130">
    <property type="entry name" value="ARAC-FAMILY TRANSCRIPTIONAL REGULATOR"/>
    <property type="match status" value="1"/>
</dbReference>
<dbReference type="AlphaFoldDB" id="A0A4R6DLW3"/>
<name>A0A4R6DLW3_9MICO</name>
<feature type="region of interest" description="Disordered" evidence="1">
    <location>
        <begin position="1"/>
        <end position="20"/>
    </location>
</feature>
<dbReference type="Pfam" id="PF01965">
    <property type="entry name" value="DJ-1_PfpI"/>
    <property type="match status" value="1"/>
</dbReference>
<evidence type="ECO:0000259" key="2">
    <source>
        <dbReference type="Pfam" id="PF01965"/>
    </source>
</evidence>
<organism evidence="3 4">
    <name type="scientific">Curtobacterium flaccumfaciens</name>
    <dbReference type="NCBI Taxonomy" id="2035"/>
    <lineage>
        <taxon>Bacteria</taxon>
        <taxon>Bacillati</taxon>
        <taxon>Actinomycetota</taxon>
        <taxon>Actinomycetes</taxon>
        <taxon>Micrococcales</taxon>
        <taxon>Microbacteriaceae</taxon>
        <taxon>Curtobacterium</taxon>
    </lineage>
</organism>
<evidence type="ECO:0000313" key="3">
    <source>
        <dbReference type="EMBL" id="TDN45896.1"/>
    </source>
</evidence>
<dbReference type="PANTHER" id="PTHR43130:SF2">
    <property type="entry name" value="DJ-1_PFPI DOMAIN-CONTAINING PROTEIN"/>
    <property type="match status" value="1"/>
</dbReference>
<dbReference type="InterPro" id="IPR052158">
    <property type="entry name" value="INH-QAR"/>
</dbReference>
<reference evidence="3 4" key="1">
    <citation type="submission" date="2019-03" db="EMBL/GenBank/DDBJ databases">
        <title>Genomic analyses of the natural microbiome of Caenorhabditis elegans.</title>
        <authorList>
            <person name="Samuel B."/>
        </authorList>
    </citation>
    <scope>NUCLEOTIDE SEQUENCE [LARGE SCALE GENOMIC DNA]</scope>
    <source>
        <strain evidence="3 4">JUb65</strain>
    </source>
</reference>
<sequence length="279" mass="28881">MLVGQGYGRDMSSENPRVHPVHPVDADVVEVPVDAEVPTPDPVDDADAVTPEHGPDEIRISFLLFPDLTQLDLTGPAQVLSRVPGVRVEYVAATLDPVPSDCGLALVPTTTIDGAGPADVLVVPGGDGAFDAMLDPAVVAFVRREAERATWVTSVCTGAFVLGAAGLLAGKRATTHWASKPMLEAFGAQPVEDRVVADGSVVTAAGVSAGIDMALWLAAELVGQPVAEAIQLQIEYDPQPPFDAGSVLRADTRVVADARAAAEDARGARVARAAAAVMR</sequence>
<dbReference type="InterPro" id="IPR029062">
    <property type="entry name" value="Class_I_gatase-like"/>
</dbReference>
<dbReference type="InterPro" id="IPR002818">
    <property type="entry name" value="DJ-1/PfpI"/>
</dbReference>
<evidence type="ECO:0000256" key="1">
    <source>
        <dbReference type="SAM" id="MobiDB-lite"/>
    </source>
</evidence>
<dbReference type="EMBL" id="SNVW01000002">
    <property type="protein sequence ID" value="TDN45896.1"/>
    <property type="molecule type" value="Genomic_DNA"/>
</dbReference>
<comment type="caution">
    <text evidence="3">The sequence shown here is derived from an EMBL/GenBank/DDBJ whole genome shotgun (WGS) entry which is preliminary data.</text>
</comment>
<gene>
    <name evidence="3" type="ORF">EDF64_102314</name>
</gene>
<dbReference type="SUPFAM" id="SSF52317">
    <property type="entry name" value="Class I glutamine amidotransferase-like"/>
    <property type="match status" value="1"/>
</dbReference>
<dbReference type="Proteomes" id="UP000295764">
    <property type="component" value="Unassembled WGS sequence"/>
</dbReference>